<reference evidence="2" key="1">
    <citation type="submission" date="2020-10" db="EMBL/GenBank/DDBJ databases">
        <authorList>
            <person name="Gilroy R."/>
        </authorList>
    </citation>
    <scope>NUCLEOTIDE SEQUENCE</scope>
    <source>
        <strain evidence="2">3924</strain>
    </source>
</reference>
<accession>A0A940IET4</accession>
<evidence type="ECO:0000256" key="1">
    <source>
        <dbReference type="SAM" id="SignalP"/>
    </source>
</evidence>
<comment type="caution">
    <text evidence="2">The sequence shown here is derived from an EMBL/GenBank/DDBJ whole genome shotgun (WGS) entry which is preliminary data.</text>
</comment>
<organism evidence="2 3">
    <name type="scientific">Candidatus Aphodosoma intestinipullorum</name>
    <dbReference type="NCBI Taxonomy" id="2840674"/>
    <lineage>
        <taxon>Bacteria</taxon>
        <taxon>Pseudomonadati</taxon>
        <taxon>Bacteroidota</taxon>
        <taxon>Bacteroidia</taxon>
        <taxon>Bacteroidales</taxon>
        <taxon>Candidatus Aphodosoma</taxon>
    </lineage>
</organism>
<dbReference type="InterPro" id="IPR026403">
    <property type="entry name" value="Lipo_with_rSAM"/>
</dbReference>
<dbReference type="AlphaFoldDB" id="A0A940IET4"/>
<dbReference type="Proteomes" id="UP000712007">
    <property type="component" value="Unassembled WGS sequence"/>
</dbReference>
<gene>
    <name evidence="2" type="ORF">IAC51_08170</name>
</gene>
<evidence type="ECO:0000313" key="2">
    <source>
        <dbReference type="EMBL" id="MBO8440608.1"/>
    </source>
</evidence>
<dbReference type="InterPro" id="IPR008969">
    <property type="entry name" value="CarboxyPept-like_regulatory"/>
</dbReference>
<feature type="chain" id="PRO_5037183899" evidence="1">
    <location>
        <begin position="28"/>
        <end position="166"/>
    </location>
</feature>
<evidence type="ECO:0000313" key="3">
    <source>
        <dbReference type="Proteomes" id="UP000712007"/>
    </source>
</evidence>
<keyword evidence="2" id="KW-0449">Lipoprotein</keyword>
<proteinExistence type="predicted"/>
<dbReference type="EMBL" id="JADIMV010000138">
    <property type="protein sequence ID" value="MBO8440608.1"/>
    <property type="molecule type" value="Genomic_DNA"/>
</dbReference>
<reference evidence="2" key="2">
    <citation type="journal article" date="2021" name="PeerJ">
        <title>Extensive microbial diversity within the chicken gut microbiome revealed by metagenomics and culture.</title>
        <authorList>
            <person name="Gilroy R."/>
            <person name="Ravi A."/>
            <person name="Getino M."/>
            <person name="Pursley I."/>
            <person name="Horton D.L."/>
            <person name="Alikhan N.F."/>
            <person name="Baker D."/>
            <person name="Gharbi K."/>
            <person name="Hall N."/>
            <person name="Watson M."/>
            <person name="Adriaenssens E.M."/>
            <person name="Foster-Nyarko E."/>
            <person name="Jarju S."/>
            <person name="Secka A."/>
            <person name="Antonio M."/>
            <person name="Oren A."/>
            <person name="Chaudhuri R.R."/>
            <person name="La Ragione R."/>
            <person name="Hildebrand F."/>
            <person name="Pallen M.J."/>
        </authorList>
    </citation>
    <scope>NUCLEOTIDE SEQUENCE</scope>
    <source>
        <strain evidence="2">3924</strain>
    </source>
</reference>
<protein>
    <submittedName>
        <fullName evidence="2">Radical SAM-associated putative lipoprotein</fullName>
    </submittedName>
</protein>
<dbReference type="PROSITE" id="PS51257">
    <property type="entry name" value="PROKAR_LIPOPROTEIN"/>
    <property type="match status" value="1"/>
</dbReference>
<name>A0A940IET4_9BACT</name>
<keyword evidence="1" id="KW-0732">Signal</keyword>
<sequence length="166" mass="18291">MKKIRAKWMRLYTAVCAAVLGALGFTACDYPAPKYGPIAMYAPPPPEASVYKIKGRVTDEAEQPVQGIKVTVHNFDAVLDTAYTDVEGEFVTDKLTTFDYVGGTEVVLTDVDGEENGGRFAPDTVKFEEMKVDTISEEDWGGGEYELSFERKLKKETGDEGEGEKN</sequence>
<feature type="signal peptide" evidence="1">
    <location>
        <begin position="1"/>
        <end position="27"/>
    </location>
</feature>
<dbReference type="Gene3D" id="2.60.40.1120">
    <property type="entry name" value="Carboxypeptidase-like, regulatory domain"/>
    <property type="match status" value="1"/>
</dbReference>
<dbReference type="SUPFAM" id="SSF49464">
    <property type="entry name" value="Carboxypeptidase regulatory domain-like"/>
    <property type="match status" value="1"/>
</dbReference>
<dbReference type="NCBIfam" id="TIGR04134">
    <property type="entry name" value="lipo_with_rSAM"/>
    <property type="match status" value="1"/>
</dbReference>